<protein>
    <submittedName>
        <fullName evidence="1">Uncharacterized protein</fullName>
    </submittedName>
</protein>
<keyword evidence="2" id="KW-1185">Reference proteome</keyword>
<dbReference type="Proteomes" id="UP001058074">
    <property type="component" value="Unassembled WGS sequence"/>
</dbReference>
<proteinExistence type="predicted"/>
<organism evidence="1 2">
    <name type="scientific">Inconstantimicrobium mannanitabidum</name>
    <dbReference type="NCBI Taxonomy" id="1604901"/>
    <lineage>
        <taxon>Bacteria</taxon>
        <taxon>Bacillati</taxon>
        <taxon>Bacillota</taxon>
        <taxon>Clostridia</taxon>
        <taxon>Eubacteriales</taxon>
        <taxon>Clostridiaceae</taxon>
        <taxon>Inconstantimicrobium</taxon>
    </lineage>
</organism>
<gene>
    <name evidence="1" type="ORF">rsdtw13_08680</name>
</gene>
<sequence length="54" mass="6538">MLEIIKQNLNEELRKAYPSKSMEDVEKYGKYLREKALFAYRVSFLVDRVIRRAK</sequence>
<dbReference type="EMBL" id="BROD01000001">
    <property type="protein sequence ID" value="GKX65610.1"/>
    <property type="molecule type" value="Genomic_DNA"/>
</dbReference>
<name>A0ACB5R8V2_9CLOT</name>
<evidence type="ECO:0000313" key="2">
    <source>
        <dbReference type="Proteomes" id="UP001058074"/>
    </source>
</evidence>
<comment type="caution">
    <text evidence="1">The sequence shown here is derived from an EMBL/GenBank/DDBJ whole genome shotgun (WGS) entry which is preliminary data.</text>
</comment>
<accession>A0ACB5R8V2</accession>
<evidence type="ECO:0000313" key="1">
    <source>
        <dbReference type="EMBL" id="GKX65610.1"/>
    </source>
</evidence>
<reference evidence="1" key="1">
    <citation type="journal article" date="2025" name="Int. J. Syst. Evol. Microbiol.">
        <title>Inconstantimicrobium mannanitabidum sp. nov., a novel member of the family Clostridiaceae isolated from anoxic soil under the treatment of reductive soil disinfestation.</title>
        <authorList>
            <person name="Ueki A."/>
            <person name="Tonouchi A."/>
            <person name="Honma S."/>
            <person name="Kaku N."/>
            <person name="Ueki K."/>
        </authorList>
    </citation>
    <scope>NUCLEOTIDE SEQUENCE</scope>
    <source>
        <strain evidence="1">TW13</strain>
    </source>
</reference>